<evidence type="ECO:0000256" key="1">
    <source>
        <dbReference type="SAM" id="Phobius"/>
    </source>
</evidence>
<reference evidence="2 3" key="1">
    <citation type="submission" date="2015-09" db="EMBL/GenBank/DDBJ databases">
        <title>Draft genome of the parasitic nematode Teladorsagia circumcincta isolate WARC Sus (inbred).</title>
        <authorList>
            <person name="Mitreva M."/>
        </authorList>
    </citation>
    <scope>NUCLEOTIDE SEQUENCE [LARGE SCALE GENOMIC DNA]</scope>
    <source>
        <strain evidence="2 3">S</strain>
    </source>
</reference>
<evidence type="ECO:0000313" key="2">
    <source>
        <dbReference type="EMBL" id="PIO61580.1"/>
    </source>
</evidence>
<keyword evidence="1" id="KW-0812">Transmembrane</keyword>
<feature type="transmembrane region" description="Helical" evidence="1">
    <location>
        <begin position="37"/>
        <end position="57"/>
    </location>
</feature>
<protein>
    <submittedName>
        <fullName evidence="2">Uncharacterized protein</fullName>
    </submittedName>
</protein>
<evidence type="ECO:0000313" key="3">
    <source>
        <dbReference type="Proteomes" id="UP000230423"/>
    </source>
</evidence>
<feature type="non-terminal residue" evidence="2">
    <location>
        <position position="1"/>
    </location>
</feature>
<keyword evidence="3" id="KW-1185">Reference proteome</keyword>
<dbReference type="EMBL" id="KZ353359">
    <property type="protein sequence ID" value="PIO61580.1"/>
    <property type="molecule type" value="Genomic_DNA"/>
</dbReference>
<sequence>SDPQLIRAYLTVNKPEYNLTEFIVTGNHMIKSPTTSVTLATIVLPMFPVYVVVIYFYKKVHGVLNENNVRMNHGQGFTEDKAGRNCCGEKKIHIYRETHCGYEESY</sequence>
<dbReference type="InterPro" id="IPR019421">
    <property type="entry name" value="7TM_GPCR_serpentine_rcpt_Srd"/>
</dbReference>
<proteinExistence type="predicted"/>
<dbReference type="OrthoDB" id="5876986at2759"/>
<dbReference type="Proteomes" id="UP000230423">
    <property type="component" value="Unassembled WGS sequence"/>
</dbReference>
<keyword evidence="1" id="KW-1133">Transmembrane helix</keyword>
<dbReference type="Pfam" id="PF10317">
    <property type="entry name" value="7TM_GPCR_Srd"/>
    <property type="match status" value="1"/>
</dbReference>
<keyword evidence="1" id="KW-0472">Membrane</keyword>
<organism evidence="2 3">
    <name type="scientific">Teladorsagia circumcincta</name>
    <name type="common">Brown stomach worm</name>
    <name type="synonym">Ostertagia circumcincta</name>
    <dbReference type="NCBI Taxonomy" id="45464"/>
    <lineage>
        <taxon>Eukaryota</taxon>
        <taxon>Metazoa</taxon>
        <taxon>Ecdysozoa</taxon>
        <taxon>Nematoda</taxon>
        <taxon>Chromadorea</taxon>
        <taxon>Rhabditida</taxon>
        <taxon>Rhabditina</taxon>
        <taxon>Rhabditomorpha</taxon>
        <taxon>Strongyloidea</taxon>
        <taxon>Trichostrongylidae</taxon>
        <taxon>Teladorsagia</taxon>
    </lineage>
</organism>
<name>A0A2G9TWF2_TELCI</name>
<gene>
    <name evidence="2" type="ORF">TELCIR_16893</name>
</gene>
<accession>A0A2G9TWF2</accession>
<dbReference type="AlphaFoldDB" id="A0A2G9TWF2"/>